<evidence type="ECO:0000256" key="1">
    <source>
        <dbReference type="SAM" id="MobiDB-lite"/>
    </source>
</evidence>
<proteinExistence type="predicted"/>
<protein>
    <submittedName>
        <fullName evidence="3">Uncharacterized protein</fullName>
    </submittedName>
</protein>
<name>A0A915K6D1_ROMCU</name>
<dbReference type="Proteomes" id="UP000887565">
    <property type="component" value="Unplaced"/>
</dbReference>
<dbReference type="AlphaFoldDB" id="A0A915K6D1"/>
<evidence type="ECO:0000313" key="2">
    <source>
        <dbReference type="Proteomes" id="UP000887565"/>
    </source>
</evidence>
<accession>A0A915K6D1</accession>
<reference evidence="3" key="1">
    <citation type="submission" date="2022-11" db="UniProtKB">
        <authorList>
            <consortium name="WormBaseParasite"/>
        </authorList>
    </citation>
    <scope>IDENTIFICATION</scope>
</reference>
<feature type="region of interest" description="Disordered" evidence="1">
    <location>
        <begin position="1"/>
        <end position="21"/>
    </location>
</feature>
<keyword evidence="2" id="KW-1185">Reference proteome</keyword>
<sequence length="96" mass="11026">MPIQKSNAQPSSSTQSKEIQQLQQEMARLMANIAKLTAKQQLTASQNSTRPVRLYSVLRKSKIFMFTDQMQAAWSEDLAKMYPHLPWALLNEPFEV</sequence>
<evidence type="ECO:0000313" key="3">
    <source>
        <dbReference type="WBParaSite" id="nRc.2.0.1.t34301-RA"/>
    </source>
</evidence>
<organism evidence="2 3">
    <name type="scientific">Romanomermis culicivorax</name>
    <name type="common">Nematode worm</name>
    <dbReference type="NCBI Taxonomy" id="13658"/>
    <lineage>
        <taxon>Eukaryota</taxon>
        <taxon>Metazoa</taxon>
        <taxon>Ecdysozoa</taxon>
        <taxon>Nematoda</taxon>
        <taxon>Enoplea</taxon>
        <taxon>Dorylaimia</taxon>
        <taxon>Mermithida</taxon>
        <taxon>Mermithoidea</taxon>
        <taxon>Mermithidae</taxon>
        <taxon>Romanomermis</taxon>
    </lineage>
</organism>
<dbReference type="WBParaSite" id="nRc.2.0.1.t34301-RA">
    <property type="protein sequence ID" value="nRc.2.0.1.t34301-RA"/>
    <property type="gene ID" value="nRc.2.0.1.g34301"/>
</dbReference>